<sequence length="100" mass="10976">MSTALMGRVEGCRKKGRPAILIIDNITTTTGLSLGEVIHRSRDPGLLWHPLEEQSSSTVLSTSDKCRVLTQAPPSSVIQKRKQNSLPFVGLSFVMTQRTI</sequence>
<dbReference type="AlphaFoldDB" id="A0AAV4HK23"/>
<dbReference type="EMBL" id="BMAT01002063">
    <property type="protein sequence ID" value="GFR98248.1"/>
    <property type="molecule type" value="Genomic_DNA"/>
</dbReference>
<evidence type="ECO:0000313" key="1">
    <source>
        <dbReference type="EMBL" id="GFR98248.1"/>
    </source>
</evidence>
<reference evidence="1 2" key="1">
    <citation type="journal article" date="2021" name="Elife">
        <title>Chloroplast acquisition without the gene transfer in kleptoplastic sea slugs, Plakobranchus ocellatus.</title>
        <authorList>
            <person name="Maeda T."/>
            <person name="Takahashi S."/>
            <person name="Yoshida T."/>
            <person name="Shimamura S."/>
            <person name="Takaki Y."/>
            <person name="Nagai Y."/>
            <person name="Toyoda A."/>
            <person name="Suzuki Y."/>
            <person name="Arimoto A."/>
            <person name="Ishii H."/>
            <person name="Satoh N."/>
            <person name="Nishiyama T."/>
            <person name="Hasebe M."/>
            <person name="Maruyama T."/>
            <person name="Minagawa J."/>
            <person name="Obokata J."/>
            <person name="Shigenobu S."/>
        </authorList>
    </citation>
    <scope>NUCLEOTIDE SEQUENCE [LARGE SCALE GENOMIC DNA]</scope>
</reference>
<protein>
    <submittedName>
        <fullName evidence="1">Uncharacterized protein</fullName>
    </submittedName>
</protein>
<proteinExistence type="predicted"/>
<gene>
    <name evidence="1" type="ORF">ElyMa_001013700</name>
</gene>
<comment type="caution">
    <text evidence="1">The sequence shown here is derived from an EMBL/GenBank/DDBJ whole genome shotgun (WGS) entry which is preliminary data.</text>
</comment>
<accession>A0AAV4HK23</accession>
<keyword evidence="2" id="KW-1185">Reference proteome</keyword>
<organism evidence="1 2">
    <name type="scientific">Elysia marginata</name>
    <dbReference type="NCBI Taxonomy" id="1093978"/>
    <lineage>
        <taxon>Eukaryota</taxon>
        <taxon>Metazoa</taxon>
        <taxon>Spiralia</taxon>
        <taxon>Lophotrochozoa</taxon>
        <taxon>Mollusca</taxon>
        <taxon>Gastropoda</taxon>
        <taxon>Heterobranchia</taxon>
        <taxon>Euthyneura</taxon>
        <taxon>Panpulmonata</taxon>
        <taxon>Sacoglossa</taxon>
        <taxon>Placobranchoidea</taxon>
        <taxon>Plakobranchidae</taxon>
        <taxon>Elysia</taxon>
    </lineage>
</organism>
<evidence type="ECO:0000313" key="2">
    <source>
        <dbReference type="Proteomes" id="UP000762676"/>
    </source>
</evidence>
<name>A0AAV4HK23_9GAST</name>
<dbReference type="Proteomes" id="UP000762676">
    <property type="component" value="Unassembled WGS sequence"/>
</dbReference>